<dbReference type="GO" id="GO:0003677">
    <property type="term" value="F:DNA binding"/>
    <property type="evidence" value="ECO:0007669"/>
    <property type="project" value="InterPro"/>
</dbReference>
<dbReference type="InterPro" id="IPR007889">
    <property type="entry name" value="HTH_Psq"/>
</dbReference>
<dbReference type="SUPFAM" id="SSF46689">
    <property type="entry name" value="Homeodomain-like"/>
    <property type="match status" value="1"/>
</dbReference>
<sequence length="92" mass="10452">MAGRKLTILHLKPKIELIEAVESGKKQKVVADEFQIPANSVSTIIKCKEHYRQQFNSGQFYVSKQHVRLANHDDVDLNFKNGLPKQEATTFG</sequence>
<protein>
    <submittedName>
        <fullName evidence="2">Tigger transposable element-derived protein 4</fullName>
    </submittedName>
</protein>
<evidence type="ECO:0000313" key="2">
    <source>
        <dbReference type="EMBL" id="GFR78153.1"/>
    </source>
</evidence>
<accession>A0AAV4FZN8</accession>
<dbReference type="Proteomes" id="UP000762676">
    <property type="component" value="Unassembled WGS sequence"/>
</dbReference>
<organism evidence="2 3">
    <name type="scientific">Elysia marginata</name>
    <dbReference type="NCBI Taxonomy" id="1093978"/>
    <lineage>
        <taxon>Eukaryota</taxon>
        <taxon>Metazoa</taxon>
        <taxon>Spiralia</taxon>
        <taxon>Lophotrochozoa</taxon>
        <taxon>Mollusca</taxon>
        <taxon>Gastropoda</taxon>
        <taxon>Heterobranchia</taxon>
        <taxon>Euthyneura</taxon>
        <taxon>Panpulmonata</taxon>
        <taxon>Sacoglossa</taxon>
        <taxon>Placobranchoidea</taxon>
        <taxon>Plakobranchidae</taxon>
        <taxon>Elysia</taxon>
    </lineage>
</organism>
<reference evidence="2 3" key="1">
    <citation type="journal article" date="2021" name="Elife">
        <title>Chloroplast acquisition without the gene transfer in kleptoplastic sea slugs, Plakobranchus ocellatus.</title>
        <authorList>
            <person name="Maeda T."/>
            <person name="Takahashi S."/>
            <person name="Yoshida T."/>
            <person name="Shimamura S."/>
            <person name="Takaki Y."/>
            <person name="Nagai Y."/>
            <person name="Toyoda A."/>
            <person name="Suzuki Y."/>
            <person name="Arimoto A."/>
            <person name="Ishii H."/>
            <person name="Satoh N."/>
            <person name="Nishiyama T."/>
            <person name="Hasebe M."/>
            <person name="Maruyama T."/>
            <person name="Minagawa J."/>
            <person name="Obokata J."/>
            <person name="Shigenobu S."/>
        </authorList>
    </citation>
    <scope>NUCLEOTIDE SEQUENCE [LARGE SCALE GENOMIC DNA]</scope>
</reference>
<dbReference type="Gene3D" id="1.10.10.60">
    <property type="entry name" value="Homeodomain-like"/>
    <property type="match status" value="1"/>
</dbReference>
<comment type="caution">
    <text evidence="2">The sequence shown here is derived from an EMBL/GenBank/DDBJ whole genome shotgun (WGS) entry which is preliminary data.</text>
</comment>
<name>A0AAV4FZN8_9GAST</name>
<gene>
    <name evidence="2" type="ORF">ElyMa_000526600</name>
</gene>
<keyword evidence="3" id="KW-1185">Reference proteome</keyword>
<dbReference type="AlphaFoldDB" id="A0AAV4FZN8"/>
<dbReference type="InterPro" id="IPR009057">
    <property type="entry name" value="Homeodomain-like_sf"/>
</dbReference>
<evidence type="ECO:0000259" key="1">
    <source>
        <dbReference type="Pfam" id="PF04218"/>
    </source>
</evidence>
<dbReference type="EMBL" id="BMAT01001010">
    <property type="protein sequence ID" value="GFR78153.1"/>
    <property type="molecule type" value="Genomic_DNA"/>
</dbReference>
<feature type="domain" description="HTH psq-type" evidence="1">
    <location>
        <begin position="3"/>
        <end position="55"/>
    </location>
</feature>
<evidence type="ECO:0000313" key="3">
    <source>
        <dbReference type="Proteomes" id="UP000762676"/>
    </source>
</evidence>
<proteinExistence type="predicted"/>
<dbReference type="Pfam" id="PF04218">
    <property type="entry name" value="CENP-B_N"/>
    <property type="match status" value="1"/>
</dbReference>